<feature type="domain" description="ThuA-like" evidence="1">
    <location>
        <begin position="81"/>
        <end position="297"/>
    </location>
</feature>
<reference evidence="2 3" key="1">
    <citation type="submission" date="2016-11" db="EMBL/GenBank/DDBJ databases">
        <authorList>
            <person name="Jaros S."/>
            <person name="Januszkiewicz K."/>
            <person name="Wedrychowicz H."/>
        </authorList>
    </citation>
    <scope>NUCLEOTIDE SEQUENCE [LARGE SCALE GENOMIC DNA]</scope>
    <source>
        <strain evidence="2 3">DSM 21986</strain>
    </source>
</reference>
<dbReference type="InterPro" id="IPR029062">
    <property type="entry name" value="Class_I_gatase-like"/>
</dbReference>
<accession>A0A1M4TMP6</accession>
<dbReference type="InterPro" id="IPR029010">
    <property type="entry name" value="ThuA-like"/>
</dbReference>
<gene>
    <name evidence="2" type="ORF">SAMN05443144_101335</name>
</gene>
<dbReference type="STRING" id="1194090.SAMN05443144_101335"/>
<proteinExistence type="predicted"/>
<keyword evidence="3" id="KW-1185">Reference proteome</keyword>
<dbReference type="EMBL" id="FQUS01000001">
    <property type="protein sequence ID" value="SHE45740.1"/>
    <property type="molecule type" value="Genomic_DNA"/>
</dbReference>
<organism evidence="2 3">
    <name type="scientific">Fodinibius roseus</name>
    <dbReference type="NCBI Taxonomy" id="1194090"/>
    <lineage>
        <taxon>Bacteria</taxon>
        <taxon>Pseudomonadati</taxon>
        <taxon>Balneolota</taxon>
        <taxon>Balneolia</taxon>
        <taxon>Balneolales</taxon>
        <taxon>Balneolaceae</taxon>
        <taxon>Fodinibius</taxon>
    </lineage>
</organism>
<dbReference type="Proteomes" id="UP000184041">
    <property type="component" value="Unassembled WGS sequence"/>
</dbReference>
<dbReference type="Gene3D" id="3.40.50.880">
    <property type="match status" value="1"/>
</dbReference>
<sequence length="299" mass="33011">MNMLFSTAPLSGREERNSVEHARLPKPKIFFAGLAFLVALLVGTVPLQSKALGQPSNATGIEQHASEDQPHVVFLINEDPHNYEAHKTIPPFADRLGREHNYKTTVIEAEGELPALRFPRLRETLSGADLLVIYFRRASLPAGQLAAIKSYIAEGNPVIGIRTANHAFAVRDQDGEIPEGYEDWPEFVPEILGQENIGYGSVEDGTAVAVAPGAADHPILEGFEPIQWQSTGNIYLIRLLDDQARVLLSGMAGDHVNPVAYTRRAGDSRVFYTSLGYPDDFEEPRYRNLLINAIDWALD</sequence>
<name>A0A1M4TMP6_9BACT</name>
<dbReference type="SUPFAM" id="SSF52317">
    <property type="entry name" value="Class I glutamine amidotransferase-like"/>
    <property type="match status" value="1"/>
</dbReference>
<evidence type="ECO:0000259" key="1">
    <source>
        <dbReference type="Pfam" id="PF06283"/>
    </source>
</evidence>
<evidence type="ECO:0000313" key="2">
    <source>
        <dbReference type="EMBL" id="SHE45740.1"/>
    </source>
</evidence>
<protein>
    <submittedName>
        <fullName evidence="2">Trehalose utilisation</fullName>
    </submittedName>
</protein>
<dbReference type="RefSeq" id="WP_073059064.1">
    <property type="nucleotide sequence ID" value="NZ_FQUS01000001.1"/>
</dbReference>
<dbReference type="Pfam" id="PF06283">
    <property type="entry name" value="ThuA"/>
    <property type="match status" value="1"/>
</dbReference>
<evidence type="ECO:0000313" key="3">
    <source>
        <dbReference type="Proteomes" id="UP000184041"/>
    </source>
</evidence>
<dbReference type="OrthoDB" id="189183at2"/>
<dbReference type="AlphaFoldDB" id="A0A1M4TMP6"/>